<dbReference type="RefSeq" id="WP_256538953.1">
    <property type="nucleotide sequence ID" value="NZ_JANHOH010000002.1"/>
</dbReference>
<name>A0ABT1T2B6_9SPHI</name>
<evidence type="ECO:0000313" key="3">
    <source>
        <dbReference type="Proteomes" id="UP001204376"/>
    </source>
</evidence>
<dbReference type="InterPro" id="IPR052171">
    <property type="entry name" value="NHEJ_LigD"/>
</dbReference>
<comment type="caution">
    <text evidence="2">The sequence shown here is derived from an EMBL/GenBank/DDBJ whole genome shotgun (WGS) entry which is preliminary data.</text>
</comment>
<evidence type="ECO:0000259" key="1">
    <source>
        <dbReference type="Pfam" id="PF21686"/>
    </source>
</evidence>
<organism evidence="2 3">
    <name type="scientific">Mucilaginibacter aquariorum</name>
    <dbReference type="NCBI Taxonomy" id="2967225"/>
    <lineage>
        <taxon>Bacteria</taxon>
        <taxon>Pseudomonadati</taxon>
        <taxon>Bacteroidota</taxon>
        <taxon>Sphingobacteriia</taxon>
        <taxon>Sphingobacteriales</taxon>
        <taxon>Sphingobacteriaceae</taxon>
        <taxon>Mucilaginibacter</taxon>
    </lineage>
</organism>
<evidence type="ECO:0000313" key="2">
    <source>
        <dbReference type="EMBL" id="MCQ6958756.1"/>
    </source>
</evidence>
<dbReference type="EMBL" id="JANHOH010000002">
    <property type="protein sequence ID" value="MCQ6958756.1"/>
    <property type="molecule type" value="Genomic_DNA"/>
</dbReference>
<sequence length="310" mass="34717">MLLTSLNDRQAIRMNGHLLELTHLQKRYWPIDAVTKRDMLNYYHAVAPFLLPHLIDRPVALHRFPGGIDGAHFFQKDVGGIVPQWATTYTHQTATGEVQHYLVPNDEASLLWMTAFGSLEINPWLSRCVSADQPDYCVIDLDPGHSGFDRVIQAALAVKNVLDGLLFPGYPKTSGASGIHIYIPLGAKYTYQQSSRLAKYIATEVHSQTPNYTTLERSLDKRKGKLYIDHLQNHAGATIAAPYSLRPCRGATVSMPLHWDELKAGLLPDLFTIKNAADRLRETGDLFRGVLGKGVRLPDIILFKLDRPNI</sequence>
<dbReference type="InterPro" id="IPR014145">
    <property type="entry name" value="LigD_pol_dom"/>
</dbReference>
<keyword evidence="3" id="KW-1185">Reference proteome</keyword>
<dbReference type="PANTHER" id="PTHR42705">
    <property type="entry name" value="BIFUNCTIONAL NON-HOMOLOGOUS END JOINING PROTEIN LIGD"/>
    <property type="match status" value="1"/>
</dbReference>
<dbReference type="Proteomes" id="UP001204376">
    <property type="component" value="Unassembled WGS sequence"/>
</dbReference>
<proteinExistence type="predicted"/>
<dbReference type="EC" id="6.5.1.1" evidence="2"/>
<accession>A0ABT1T2B6</accession>
<dbReference type="PANTHER" id="PTHR42705:SF3">
    <property type="entry name" value="ATP-DEPENDENT DNA LIGASE"/>
    <property type="match status" value="1"/>
</dbReference>
<dbReference type="NCBIfam" id="TIGR02778">
    <property type="entry name" value="ligD_pol"/>
    <property type="match status" value="1"/>
</dbReference>
<feature type="domain" description="DNA ligase D polymerase" evidence="1">
    <location>
        <begin position="35"/>
        <end position="287"/>
    </location>
</feature>
<keyword evidence="2" id="KW-0436">Ligase</keyword>
<dbReference type="Pfam" id="PF21686">
    <property type="entry name" value="LigD_Prim-Pol"/>
    <property type="match status" value="1"/>
</dbReference>
<protein>
    <submittedName>
        <fullName evidence="2">Non-homologous end-joining DNA ligase</fullName>
        <ecNumber evidence="2">6.5.1.1</ecNumber>
    </submittedName>
</protein>
<dbReference type="GO" id="GO:0003910">
    <property type="term" value="F:DNA ligase (ATP) activity"/>
    <property type="evidence" value="ECO:0007669"/>
    <property type="project" value="UniProtKB-EC"/>
</dbReference>
<gene>
    <name evidence="2" type="primary">ligD</name>
    <name evidence="2" type="ORF">NPE20_12340</name>
</gene>
<dbReference type="Gene3D" id="3.90.920.10">
    <property type="entry name" value="DNA primase, PRIM domain"/>
    <property type="match status" value="1"/>
</dbReference>
<reference evidence="2 3" key="1">
    <citation type="submission" date="2022-07" db="EMBL/GenBank/DDBJ databases">
        <title>Mucilaginibacter sp. JC4.</title>
        <authorList>
            <person name="Le V."/>
            <person name="Ko S.-R."/>
            <person name="Ahn C.-Y."/>
            <person name="Oh H.-M."/>
        </authorList>
    </citation>
    <scope>NUCLEOTIDE SEQUENCE [LARGE SCALE GENOMIC DNA]</scope>
    <source>
        <strain evidence="2 3">JC4</strain>
    </source>
</reference>